<evidence type="ECO:0000313" key="1">
    <source>
        <dbReference type="EMBL" id="RLG70059.1"/>
    </source>
</evidence>
<comment type="caution">
    <text evidence="1">The sequence shown here is derived from an EMBL/GenBank/DDBJ whole genome shotgun (WGS) entry which is preliminary data.</text>
</comment>
<dbReference type="EMBL" id="QMWP01000086">
    <property type="protein sequence ID" value="RLG70059.1"/>
    <property type="molecule type" value="Genomic_DNA"/>
</dbReference>
<gene>
    <name evidence="1" type="ORF">DRO04_02440</name>
</gene>
<proteinExistence type="predicted"/>
<reference evidence="1 2" key="1">
    <citation type="submission" date="2018-06" db="EMBL/GenBank/DDBJ databases">
        <title>Extensive metabolic versatility and redundancy in microbially diverse, dynamic hydrothermal sediments.</title>
        <authorList>
            <person name="Dombrowski N."/>
            <person name="Teske A."/>
            <person name="Baker B.J."/>
        </authorList>
    </citation>
    <scope>NUCLEOTIDE SEQUENCE [LARGE SCALE GENOMIC DNA]</scope>
    <source>
        <strain evidence="1">B51_G17</strain>
    </source>
</reference>
<dbReference type="AlphaFoldDB" id="A0A497JJE2"/>
<sequence length="268" mass="29507">MFFKAKLVAANYFLDYSADVADGGDQVHIPKIAEGFTVYDIPVTSGEVTASNISDTSTTLQLNKWKGAALYLSDFQYKQAARQYSLRNYYGQVIAYQLAKEFDSDLLDEGANLTAVVGDSATELQSTTIEKAFSIIESNSVPKEECVLFFTPKAYWLELMKIQKYYDASQFGKPTVPQGAHDLLYGVPLVITSQVPAGTAGSEGGHRNLLVHREAFVYAFQSLGGRGGVPVRIQEKESEHLRVKIIGDIIYGTKTLRPEAGVRIISKN</sequence>
<accession>A0A497JJE2</accession>
<dbReference type="Proteomes" id="UP000278031">
    <property type="component" value="Unassembled WGS sequence"/>
</dbReference>
<evidence type="ECO:0000313" key="2">
    <source>
        <dbReference type="Proteomes" id="UP000278031"/>
    </source>
</evidence>
<evidence type="ECO:0008006" key="3">
    <source>
        <dbReference type="Google" id="ProtNLM"/>
    </source>
</evidence>
<name>A0A497JJE2_9ARCH</name>
<organism evidence="1 2">
    <name type="scientific">Candidatus Iainarchaeum sp</name>
    <dbReference type="NCBI Taxonomy" id="3101447"/>
    <lineage>
        <taxon>Archaea</taxon>
        <taxon>Candidatus Iainarchaeota</taxon>
        <taxon>Candidatus Iainarchaeia</taxon>
        <taxon>Candidatus Iainarchaeales</taxon>
        <taxon>Candidatus Iainarchaeaceae</taxon>
        <taxon>Candidatus Iainarchaeum</taxon>
    </lineage>
</organism>
<dbReference type="SUPFAM" id="SSF56563">
    <property type="entry name" value="Major capsid protein gp5"/>
    <property type="match status" value="1"/>
</dbReference>
<protein>
    <recommendedName>
        <fullName evidence="3">Phage major capsid protein</fullName>
    </recommendedName>
</protein>